<proteinExistence type="predicted"/>
<dbReference type="EMBL" id="AP010968">
    <property type="protein sequence ID" value="BAJ30985.1"/>
    <property type="molecule type" value="Genomic_DNA"/>
</dbReference>
<dbReference type="Proteomes" id="UP000007076">
    <property type="component" value="Chromosome"/>
</dbReference>
<feature type="transmembrane region" description="Helical" evidence="2">
    <location>
        <begin position="56"/>
        <end position="77"/>
    </location>
</feature>
<dbReference type="KEGG" id="ksk:KSE_52080"/>
<keyword evidence="2" id="KW-0472">Membrane</keyword>
<keyword evidence="4" id="KW-1185">Reference proteome</keyword>
<name>E4NHK5_KITSK</name>
<dbReference type="AlphaFoldDB" id="E4NHK5"/>
<dbReference type="STRING" id="452652.KSE_52080"/>
<feature type="compositionally biased region" description="Polar residues" evidence="1">
    <location>
        <begin position="1"/>
        <end position="15"/>
    </location>
</feature>
<feature type="region of interest" description="Disordered" evidence="1">
    <location>
        <begin position="1"/>
        <end position="29"/>
    </location>
</feature>
<reference evidence="3 4" key="1">
    <citation type="journal article" date="2010" name="DNA Res.">
        <title>Genome sequence of Kitasatospora setae NBRC 14216T: an evolutionary snapshot of the family Streptomycetaceae.</title>
        <authorList>
            <person name="Ichikawa N."/>
            <person name="Oguchi A."/>
            <person name="Ikeda H."/>
            <person name="Ishikawa J."/>
            <person name="Kitani S."/>
            <person name="Watanabe Y."/>
            <person name="Nakamura S."/>
            <person name="Katano Y."/>
            <person name="Kishi E."/>
            <person name="Sasagawa M."/>
            <person name="Ankai A."/>
            <person name="Fukui S."/>
            <person name="Hashimoto Y."/>
            <person name="Kamata S."/>
            <person name="Otoguro M."/>
            <person name="Tanikawa S."/>
            <person name="Nihira T."/>
            <person name="Horinouchi S."/>
            <person name="Ohnishi Y."/>
            <person name="Hayakawa M."/>
            <person name="Kuzuyama T."/>
            <person name="Arisawa A."/>
            <person name="Nomoto F."/>
            <person name="Miura H."/>
            <person name="Takahashi Y."/>
            <person name="Fujita N."/>
        </authorList>
    </citation>
    <scope>NUCLEOTIDE SEQUENCE [LARGE SCALE GENOMIC DNA]</scope>
    <source>
        <strain evidence="4">ATCC 33774 / DSM 43861 / JCM 3304 / KCC A-0304 / NBRC 14216 / KM-6054</strain>
    </source>
</reference>
<evidence type="ECO:0000313" key="4">
    <source>
        <dbReference type="Proteomes" id="UP000007076"/>
    </source>
</evidence>
<keyword evidence="2" id="KW-0812">Transmembrane</keyword>
<protein>
    <submittedName>
        <fullName evidence="3">Uncharacterized protein</fullName>
    </submittedName>
</protein>
<dbReference type="HOGENOM" id="CLU_097113_0_0_11"/>
<organism evidence="3 4">
    <name type="scientific">Kitasatospora setae (strain ATCC 33774 / DSM 43861 / JCM 3304 / KCC A-0304 / NBRC 14216 / KM-6054)</name>
    <name type="common">Streptomyces setae</name>
    <dbReference type="NCBI Taxonomy" id="452652"/>
    <lineage>
        <taxon>Bacteria</taxon>
        <taxon>Bacillati</taxon>
        <taxon>Actinomycetota</taxon>
        <taxon>Actinomycetes</taxon>
        <taxon>Kitasatosporales</taxon>
        <taxon>Streptomycetaceae</taxon>
        <taxon>Kitasatospora</taxon>
    </lineage>
</organism>
<evidence type="ECO:0000256" key="1">
    <source>
        <dbReference type="SAM" id="MobiDB-lite"/>
    </source>
</evidence>
<keyword evidence="2" id="KW-1133">Transmembrane helix</keyword>
<evidence type="ECO:0000313" key="3">
    <source>
        <dbReference type="EMBL" id="BAJ30985.1"/>
    </source>
</evidence>
<sequence length="250" mass="28071">MFNSRTFHPTASRGQNYPYPHNSPSPMADGRNLRMQHLQDALWCISRPWEGRAVDASLTALMVSVVGVVGTLGGTVLTQTRADRLKRLELEHAGNQRAEDLRRADLLREIEKVETREREASALRRQCYITLNTAGRQYMTALVNHLHALRRGDVSATSEALEIHRAAFRDNYAEAQMIVPTTVLESSSRASRRLNTLFGQLKGIEASPAGKSQELEVIEHGLDEVWVCLRQLRAEMRKDLGIDQDELGTA</sequence>
<gene>
    <name evidence="3" type="ordered locus">KSE_52080</name>
</gene>
<dbReference type="eggNOG" id="ENOG5033SC7">
    <property type="taxonomic scope" value="Bacteria"/>
</dbReference>
<accession>E4NHK5</accession>
<evidence type="ECO:0000256" key="2">
    <source>
        <dbReference type="SAM" id="Phobius"/>
    </source>
</evidence>